<dbReference type="SUPFAM" id="SSF55729">
    <property type="entry name" value="Acyl-CoA N-acyltransferases (Nat)"/>
    <property type="match status" value="1"/>
</dbReference>
<dbReference type="CDD" id="cd04301">
    <property type="entry name" value="NAT_SF"/>
    <property type="match status" value="1"/>
</dbReference>
<name>A0A7S4FUI6_9EUGL</name>
<keyword evidence="4" id="KW-0007">Acetylation</keyword>
<dbReference type="SUPFAM" id="SSF54160">
    <property type="entry name" value="Chromo domain-like"/>
    <property type="match status" value="1"/>
</dbReference>
<feature type="compositionally biased region" description="Basic and acidic residues" evidence="6">
    <location>
        <begin position="401"/>
        <end position="414"/>
    </location>
</feature>
<evidence type="ECO:0000259" key="7">
    <source>
        <dbReference type="PROSITE" id="PS51726"/>
    </source>
</evidence>
<dbReference type="Gene3D" id="3.30.60.60">
    <property type="entry name" value="N-acetyl transferase-like"/>
    <property type="match status" value="1"/>
</dbReference>
<gene>
    <name evidence="8" type="ORF">EGYM00163_LOCUS26483</name>
</gene>
<dbReference type="PROSITE" id="PS51726">
    <property type="entry name" value="MYST_HAT"/>
    <property type="match status" value="1"/>
</dbReference>
<organism evidence="8">
    <name type="scientific">Eutreptiella gymnastica</name>
    <dbReference type="NCBI Taxonomy" id="73025"/>
    <lineage>
        <taxon>Eukaryota</taxon>
        <taxon>Discoba</taxon>
        <taxon>Euglenozoa</taxon>
        <taxon>Euglenida</taxon>
        <taxon>Spirocuta</taxon>
        <taxon>Euglenophyceae</taxon>
        <taxon>Eutreptiales</taxon>
        <taxon>Eutreptiaceae</taxon>
        <taxon>Eutreptiella</taxon>
    </lineage>
</organism>
<sequence length="414" mass="48639">MNVSSRAPKRKLPLEIKTKIPCRWRDGLYYEAEIIDAQPALDGTYSYYIHYVEFDRRLDEWVDQDKLDVEGQQLVSVMSPSNPGTPQNPEGSERRSRKSRGPGVGEDEKLDPDMEAFEKKREEETKIKNFNRVLFGKWDIEVWYYSPFSEQIMKDHRTLIVCEWCLKYMRKARTLHSHLKICRRRKPPGTCIYNHGPLSVFEVDGSQHHLYCQCLCLLAKLFLDHKTLYFDVEPFLFYVLTESDEEGCHVVGYFSKEKLSLEDHNVACILTLPPWQKHGYGRALIQFSYELTKKEGKSGSPERPLSDLGKVSYFSYWKYVLVRLMWDQRETSVKRLTQLTGIKYDDVNSVLSHLGFLRYYRGEFQAWVSDDVLEEYVNKLPEPKVTIDPSKIQWTPPPPPKKRDLWKARAERDG</sequence>
<dbReference type="AlphaFoldDB" id="A0A7S4FUI6"/>
<dbReference type="Pfam" id="PF01853">
    <property type="entry name" value="MOZ_SAS"/>
    <property type="match status" value="1"/>
</dbReference>
<proteinExistence type="inferred from homology"/>
<dbReference type="EMBL" id="HBJA01075496">
    <property type="protein sequence ID" value="CAE0815326.1"/>
    <property type="molecule type" value="Transcribed_RNA"/>
</dbReference>
<feature type="region of interest" description="Disordered" evidence="6">
    <location>
        <begin position="75"/>
        <end position="113"/>
    </location>
</feature>
<keyword evidence="3" id="KW-0808">Transferase</keyword>
<evidence type="ECO:0000256" key="3">
    <source>
        <dbReference type="ARBA" id="ARBA00022679"/>
    </source>
</evidence>
<evidence type="ECO:0000256" key="6">
    <source>
        <dbReference type="SAM" id="MobiDB-lite"/>
    </source>
</evidence>
<evidence type="ECO:0000256" key="1">
    <source>
        <dbReference type="ARBA" id="ARBA00010107"/>
    </source>
</evidence>
<protein>
    <recommendedName>
        <fullName evidence="2">histone acetyltransferase</fullName>
        <ecNumber evidence="2">2.3.1.48</ecNumber>
    </recommendedName>
</protein>
<dbReference type="Pfam" id="PF11717">
    <property type="entry name" value="Tudor-knot"/>
    <property type="match status" value="1"/>
</dbReference>
<feature type="domain" description="MYST-type HAT" evidence="7">
    <location>
        <begin position="125"/>
        <end position="396"/>
    </location>
</feature>
<dbReference type="InterPro" id="IPR016181">
    <property type="entry name" value="Acyl_CoA_acyltransferase"/>
</dbReference>
<dbReference type="InterPro" id="IPR050603">
    <property type="entry name" value="MYST_HAT"/>
</dbReference>
<dbReference type="EC" id="2.3.1.48" evidence="2"/>
<dbReference type="Gene3D" id="1.10.10.10">
    <property type="entry name" value="Winged helix-like DNA-binding domain superfamily/Winged helix DNA-binding domain"/>
    <property type="match status" value="1"/>
</dbReference>
<feature type="active site" description="Proton donor/acceptor" evidence="5">
    <location>
        <position position="302"/>
    </location>
</feature>
<evidence type="ECO:0000313" key="8">
    <source>
        <dbReference type="EMBL" id="CAE0815326.1"/>
    </source>
</evidence>
<evidence type="ECO:0000256" key="2">
    <source>
        <dbReference type="ARBA" id="ARBA00013184"/>
    </source>
</evidence>
<dbReference type="InterPro" id="IPR025995">
    <property type="entry name" value="Tudor-knot"/>
</dbReference>
<comment type="similarity">
    <text evidence="1">Belongs to the MYST (SAS/MOZ) family.</text>
</comment>
<evidence type="ECO:0000256" key="5">
    <source>
        <dbReference type="PIRSR" id="PIRSR602717-51"/>
    </source>
</evidence>
<dbReference type="InterPro" id="IPR002717">
    <property type="entry name" value="HAT_MYST-type"/>
</dbReference>
<dbReference type="InterPro" id="IPR036388">
    <property type="entry name" value="WH-like_DNA-bd_sf"/>
</dbReference>
<dbReference type="InterPro" id="IPR040706">
    <property type="entry name" value="Zf-MYST"/>
</dbReference>
<reference evidence="8" key="1">
    <citation type="submission" date="2021-01" db="EMBL/GenBank/DDBJ databases">
        <authorList>
            <person name="Corre E."/>
            <person name="Pelletier E."/>
            <person name="Niang G."/>
            <person name="Scheremetjew M."/>
            <person name="Finn R."/>
            <person name="Kale V."/>
            <person name="Holt S."/>
            <person name="Cochrane G."/>
            <person name="Meng A."/>
            <person name="Brown T."/>
            <person name="Cohen L."/>
        </authorList>
    </citation>
    <scope>NUCLEOTIDE SEQUENCE</scope>
    <source>
        <strain evidence="8">CCMP1594</strain>
    </source>
</reference>
<feature type="region of interest" description="Disordered" evidence="6">
    <location>
        <begin position="387"/>
        <end position="414"/>
    </location>
</feature>
<dbReference type="PANTHER" id="PTHR10615">
    <property type="entry name" value="HISTONE ACETYLTRANSFERASE"/>
    <property type="match status" value="1"/>
</dbReference>
<dbReference type="GO" id="GO:0006355">
    <property type="term" value="P:regulation of DNA-templated transcription"/>
    <property type="evidence" value="ECO:0007669"/>
    <property type="project" value="InterPro"/>
</dbReference>
<feature type="compositionally biased region" description="Polar residues" evidence="6">
    <location>
        <begin position="75"/>
        <end position="88"/>
    </location>
</feature>
<evidence type="ECO:0000256" key="4">
    <source>
        <dbReference type="ARBA" id="ARBA00022990"/>
    </source>
</evidence>
<dbReference type="Gene3D" id="2.30.30.140">
    <property type="match status" value="1"/>
</dbReference>
<accession>A0A7S4FUI6</accession>
<dbReference type="FunFam" id="3.40.630.30:FF:000002">
    <property type="entry name" value="Histone acetyltransferase"/>
    <property type="match status" value="1"/>
</dbReference>
<dbReference type="InterPro" id="IPR016197">
    <property type="entry name" value="Chromo-like_dom_sf"/>
</dbReference>
<dbReference type="Gene3D" id="3.40.630.30">
    <property type="match status" value="1"/>
</dbReference>
<dbReference type="Pfam" id="PF17772">
    <property type="entry name" value="zf-MYST"/>
    <property type="match status" value="1"/>
</dbReference>
<dbReference type="GO" id="GO:0004402">
    <property type="term" value="F:histone acetyltransferase activity"/>
    <property type="evidence" value="ECO:0007669"/>
    <property type="project" value="InterPro"/>
</dbReference>